<evidence type="ECO:0000313" key="2">
    <source>
        <dbReference type="EMBL" id="CAE0498217.1"/>
    </source>
</evidence>
<dbReference type="EMBL" id="HBIP01022242">
    <property type="protein sequence ID" value="CAE0498217.1"/>
    <property type="molecule type" value="Transcribed_RNA"/>
</dbReference>
<gene>
    <name evidence="2" type="ORF">DTER00134_LOCUS13290</name>
    <name evidence="3" type="ORF">DTER00134_LOCUS13291</name>
</gene>
<feature type="compositionally biased region" description="Polar residues" evidence="1">
    <location>
        <begin position="10"/>
        <end position="20"/>
    </location>
</feature>
<evidence type="ECO:0000256" key="1">
    <source>
        <dbReference type="SAM" id="MobiDB-lite"/>
    </source>
</evidence>
<reference evidence="3" key="1">
    <citation type="submission" date="2021-01" db="EMBL/GenBank/DDBJ databases">
        <authorList>
            <person name="Corre E."/>
            <person name="Pelletier E."/>
            <person name="Niang G."/>
            <person name="Scheremetjew M."/>
            <person name="Finn R."/>
            <person name="Kale V."/>
            <person name="Holt S."/>
            <person name="Cochrane G."/>
            <person name="Meng A."/>
            <person name="Brown T."/>
            <person name="Cohen L."/>
        </authorList>
    </citation>
    <scope>NUCLEOTIDE SEQUENCE</scope>
    <source>
        <strain evidence="3">CCMP1320</strain>
    </source>
</reference>
<accession>A0A6S8LEA4</accession>
<sequence>MQPCDPAKNKNMSSSTGLQGSEATPVLPLLDLPAAALMKIHDALLDVDSYGFCVSKKDAAAFRVTSKSLNDAIILPSVLKLSFSIHRNNPRLDLAALLARPAASGASLRLRLTFPDEDSAQDNEDVTALELLISIPIEDYLFHTISVLDSLGDRLLSLDIPCISSITDALYVTSFYLPLLQHLVLHLGKHAYAEPNFSSNEEWEWQESQLTTLVLSVPPGSSPFKFCEQPTNNHLLDLSPYPALRHLVLRGPIVKQGSFESNGGQPFILPFHAKVTIHPGLSDHKPIGAHADSIQEI</sequence>
<dbReference type="AlphaFoldDB" id="A0A6S8LEA4"/>
<protein>
    <submittedName>
        <fullName evidence="3">Uncharacterized protein</fullName>
    </submittedName>
</protein>
<organism evidence="3">
    <name type="scientific">Dunaliella tertiolecta</name>
    <name type="common">Green alga</name>
    <dbReference type="NCBI Taxonomy" id="3047"/>
    <lineage>
        <taxon>Eukaryota</taxon>
        <taxon>Viridiplantae</taxon>
        <taxon>Chlorophyta</taxon>
        <taxon>core chlorophytes</taxon>
        <taxon>Chlorophyceae</taxon>
        <taxon>CS clade</taxon>
        <taxon>Chlamydomonadales</taxon>
        <taxon>Dunaliellaceae</taxon>
        <taxon>Dunaliella</taxon>
    </lineage>
</organism>
<name>A0A6S8LEA4_DUNTE</name>
<feature type="region of interest" description="Disordered" evidence="1">
    <location>
        <begin position="1"/>
        <end position="20"/>
    </location>
</feature>
<dbReference type="EMBL" id="HBIP01022244">
    <property type="protein sequence ID" value="CAE0498218.1"/>
    <property type="molecule type" value="Transcribed_RNA"/>
</dbReference>
<proteinExistence type="predicted"/>
<evidence type="ECO:0000313" key="3">
    <source>
        <dbReference type="EMBL" id="CAE0498218.1"/>
    </source>
</evidence>